<dbReference type="SUPFAM" id="SSF55874">
    <property type="entry name" value="ATPase domain of HSP90 chaperone/DNA topoisomerase II/histidine kinase"/>
    <property type="match status" value="1"/>
</dbReference>
<dbReference type="GO" id="GO:0000155">
    <property type="term" value="F:phosphorelay sensor kinase activity"/>
    <property type="evidence" value="ECO:0007669"/>
    <property type="project" value="InterPro"/>
</dbReference>
<dbReference type="EC" id="2.7.13.3" evidence="2"/>
<dbReference type="AlphaFoldDB" id="A0AB33GLJ1"/>
<reference evidence="5 6" key="1">
    <citation type="submission" date="2018-07" db="EMBL/GenBank/DDBJ databases">
        <title>Complete genome of the Arcobacter bivalviorum type strain LMG 26154.</title>
        <authorList>
            <person name="Miller W.G."/>
            <person name="Yee E."/>
            <person name="Bono J.L."/>
        </authorList>
    </citation>
    <scope>NUCLEOTIDE SEQUENCE [LARGE SCALE GENOMIC DNA]</scope>
    <source>
        <strain evidence="5 6">LMG 26154</strain>
    </source>
</reference>
<evidence type="ECO:0000256" key="2">
    <source>
        <dbReference type="ARBA" id="ARBA00012438"/>
    </source>
</evidence>
<evidence type="ECO:0000313" key="5">
    <source>
        <dbReference type="EMBL" id="AXH13384.1"/>
    </source>
</evidence>
<keyword evidence="3" id="KW-0175">Coiled coil</keyword>
<dbReference type="RefSeq" id="WP_205526931.1">
    <property type="nucleotide sequence ID" value="NZ_CP031217.1"/>
</dbReference>
<dbReference type="Proteomes" id="UP000253850">
    <property type="component" value="Chromosome"/>
</dbReference>
<evidence type="ECO:0000256" key="1">
    <source>
        <dbReference type="ARBA" id="ARBA00000085"/>
    </source>
</evidence>
<dbReference type="PROSITE" id="PS50109">
    <property type="entry name" value="HIS_KIN"/>
    <property type="match status" value="1"/>
</dbReference>
<dbReference type="InterPro" id="IPR004358">
    <property type="entry name" value="Sig_transdc_His_kin-like_C"/>
</dbReference>
<dbReference type="InterPro" id="IPR003594">
    <property type="entry name" value="HATPase_dom"/>
</dbReference>
<dbReference type="InterPro" id="IPR036097">
    <property type="entry name" value="HisK_dim/P_sf"/>
</dbReference>
<evidence type="ECO:0000313" key="6">
    <source>
        <dbReference type="Proteomes" id="UP000253850"/>
    </source>
</evidence>
<dbReference type="KEGG" id="hbv:ABIV_2410"/>
<dbReference type="Gene3D" id="3.30.565.10">
    <property type="entry name" value="Histidine kinase-like ATPase, C-terminal domain"/>
    <property type="match status" value="1"/>
</dbReference>
<dbReference type="PANTHER" id="PTHR43065:SF42">
    <property type="entry name" value="TWO-COMPONENT SENSOR PPRA"/>
    <property type="match status" value="1"/>
</dbReference>
<accession>A0AB33GLJ1</accession>
<evidence type="ECO:0000256" key="3">
    <source>
        <dbReference type="SAM" id="Coils"/>
    </source>
</evidence>
<proteinExistence type="predicted"/>
<gene>
    <name evidence="5" type="ORF">ABIV_2410</name>
</gene>
<dbReference type="Pfam" id="PF02518">
    <property type="entry name" value="HATPase_c"/>
    <property type="match status" value="1"/>
</dbReference>
<dbReference type="SMART" id="SM00387">
    <property type="entry name" value="HATPase_c"/>
    <property type="match status" value="1"/>
</dbReference>
<name>A0AB33GLJ1_9BACT</name>
<feature type="coiled-coil region" evidence="3">
    <location>
        <begin position="3"/>
        <end position="34"/>
    </location>
</feature>
<dbReference type="Gene3D" id="1.10.287.130">
    <property type="match status" value="1"/>
</dbReference>
<evidence type="ECO:0000259" key="4">
    <source>
        <dbReference type="PROSITE" id="PS50109"/>
    </source>
</evidence>
<keyword evidence="5" id="KW-0418">Kinase</keyword>
<feature type="domain" description="Histidine kinase" evidence="4">
    <location>
        <begin position="53"/>
        <end position="267"/>
    </location>
</feature>
<sequence>MNKNSLEEENQRLKQEIENLKSKVKQEIEHNRRNDEMLFQQSKMASMGEMIGNIAHQWRQPLMELSSIFMLIQSRIEYEGKISNTELLKQIGKSEEITSYMSQTIEDFRNFFAKEKKKEEYRLSKQISLSVSMVNNSLKQNNIKLEILLHKNPKHYGYKNEYAQVLINILNNARDALLLKNIENPKITLAVDKIDNFSILTVEDNAGGITIKPIEKVFEPFFTLDKKDGTGIGLFMSKLIVENNMNGKLLVENGKYGAKFIIKIPLY</sequence>
<comment type="catalytic activity">
    <reaction evidence="1">
        <text>ATP + protein L-histidine = ADP + protein N-phospho-L-histidine.</text>
        <dbReference type="EC" id="2.7.13.3"/>
    </reaction>
</comment>
<dbReference type="EMBL" id="CP031217">
    <property type="protein sequence ID" value="AXH13384.1"/>
    <property type="molecule type" value="Genomic_DNA"/>
</dbReference>
<dbReference type="SUPFAM" id="SSF47384">
    <property type="entry name" value="Homodimeric domain of signal transducing histidine kinase"/>
    <property type="match status" value="1"/>
</dbReference>
<keyword evidence="5" id="KW-0808">Transferase</keyword>
<organism evidence="5 6">
    <name type="scientific">Halarcobacter bivalviorum</name>
    <dbReference type="NCBI Taxonomy" id="663364"/>
    <lineage>
        <taxon>Bacteria</taxon>
        <taxon>Pseudomonadati</taxon>
        <taxon>Campylobacterota</taxon>
        <taxon>Epsilonproteobacteria</taxon>
        <taxon>Campylobacterales</taxon>
        <taxon>Arcobacteraceae</taxon>
        <taxon>Halarcobacter</taxon>
    </lineage>
</organism>
<protein>
    <recommendedName>
        <fullName evidence="2">histidine kinase</fullName>
        <ecNumber evidence="2">2.7.13.3</ecNumber>
    </recommendedName>
</protein>
<dbReference type="InterPro" id="IPR005467">
    <property type="entry name" value="His_kinase_dom"/>
</dbReference>
<dbReference type="InterPro" id="IPR036890">
    <property type="entry name" value="HATPase_C_sf"/>
</dbReference>
<dbReference type="PRINTS" id="PR00344">
    <property type="entry name" value="BCTRLSENSOR"/>
</dbReference>
<dbReference type="PANTHER" id="PTHR43065">
    <property type="entry name" value="SENSOR HISTIDINE KINASE"/>
    <property type="match status" value="1"/>
</dbReference>